<dbReference type="GeneID" id="70185378"/>
<evidence type="ECO:0000256" key="4">
    <source>
        <dbReference type="ARBA" id="ARBA00022741"/>
    </source>
</evidence>
<dbReference type="NCBIfam" id="TIGR01494">
    <property type="entry name" value="ATPase_P-type"/>
    <property type="match status" value="2"/>
</dbReference>
<keyword evidence="6" id="KW-1278">Translocase</keyword>
<gene>
    <name evidence="11" type="ORF">B0I36DRAFT_338874</name>
</gene>
<dbReference type="Gene3D" id="3.40.1110.10">
    <property type="entry name" value="Calcium-transporting ATPase, cytoplasmic domain N"/>
    <property type="match status" value="1"/>
</dbReference>
<feature type="transmembrane region" description="Helical" evidence="9">
    <location>
        <begin position="895"/>
        <end position="911"/>
    </location>
</feature>
<dbReference type="OrthoDB" id="158672at2759"/>
<keyword evidence="4" id="KW-0547">Nucleotide-binding</keyword>
<comment type="caution">
    <text evidence="11">The sequence shown here is derived from an EMBL/GenBank/DDBJ whole genome shotgun (WGS) entry which is preliminary data.</text>
</comment>
<dbReference type="Pfam" id="PF13246">
    <property type="entry name" value="Cation_ATPase"/>
    <property type="match status" value="1"/>
</dbReference>
<dbReference type="InterPro" id="IPR004014">
    <property type="entry name" value="ATPase_P-typ_cation-transptr_N"/>
</dbReference>
<dbReference type="Proteomes" id="UP000756346">
    <property type="component" value="Unassembled WGS sequence"/>
</dbReference>
<dbReference type="EMBL" id="JAGTJQ010000013">
    <property type="protein sequence ID" value="KAH7014543.1"/>
    <property type="molecule type" value="Genomic_DNA"/>
</dbReference>
<dbReference type="Gene3D" id="3.40.50.1000">
    <property type="entry name" value="HAD superfamily/HAD-like"/>
    <property type="match status" value="1"/>
</dbReference>
<sequence length="1001" mass="110208">MTYHELDTAQICQQLNVSAEQGLSESAVTRRLERDGKNVLPRPKTNYIRKLLTYTFGGFCSVLWVGVIVFFICWQPLSNPPSPTNLALAILILIVIFLQAGFSAFQDWSTSRTMNSIMNLIPSETLVMRDGKLTSIRTSELVAGDIVHLKTGNKVPADMRLLSHTGDIRFDRAILTGESDEIEGSIDCTDPNFLESHNIALMGTLVVNGGGTGVVILTGNRSVMGRIAQAMSDVKEKLTLIQQEIWRFVYIIVAFTITLALLIVIAWAAWLRRDHPDYMGVVAMLNNVMGCVVAFIPEGMPIGVSLTLMLIASRMKAVNVLPKSLGTVETLGCVNVICSDKTGTLTENRMTVSSVAFIDGKASVEDVQQAWASGASRGGKAMKKLHDASTLCNDASFDPTDAHLPVAERAVQGNATDAAVLRFSAVELGEKEEKTSQAPAKVFQIPFNSKNKWMLTMYPDAATDTSAVIQPEKPTYQVYVKGAPDVLFPACTHYWSSSSNTTVPLDDATRTAFKTFQDSMSANAERVIVLCERQICPRGVHGTNAFGEEIRESAIENLTIIGIYGIVDPPRPEAITTVAEARRSGARFFMVTGDYGLTGAAIARNIGIFTSEQKPDSVASMRDLAASGSITATELHKQRLENEGRSLLIEGPQMISLSDEEWDLIAEYQEIVFARTTPEQKLRIVTELQARHNVVAVTGDGVNDAPAMRAADIGVAVATGSDVAIEAADLVLLDKFDSIIEGIRLGRLVFQNLQKVISYLLPAGSWSEIWPVLVNVFFGVPLPLSSFLMIIICVFTDLFLSMSLIMEKAEFDLLSLKPRDVRRDHLITARIYGQAYLLTGCMETVIAHSMFFLYMWRYAGMPISELFFLFEGYSDGYRGYTMDELVAFNNTGQCVYFVCLVILQWGNILAVRNRRMSILQADPVTKARRNPWLVLSVIISLAIAVFVTEVPGIQNLFGTASVPIEFWLIPIPLALAILFVDEIRKLLVRLFPKGPIAWIAW</sequence>
<dbReference type="GO" id="GO:0005391">
    <property type="term" value="F:P-type sodium:potassium-exchanging transporter activity"/>
    <property type="evidence" value="ECO:0007669"/>
    <property type="project" value="TreeGrafter"/>
</dbReference>
<dbReference type="RefSeq" id="XP_046005510.1">
    <property type="nucleotide sequence ID" value="XM_046155832.1"/>
</dbReference>
<dbReference type="PANTHER" id="PTHR43294">
    <property type="entry name" value="SODIUM/POTASSIUM-TRANSPORTING ATPASE SUBUNIT ALPHA"/>
    <property type="match status" value="1"/>
</dbReference>
<feature type="transmembrane region" description="Helical" evidence="9">
    <location>
        <begin position="956"/>
        <end position="980"/>
    </location>
</feature>
<dbReference type="PRINTS" id="PR00119">
    <property type="entry name" value="CATATPASE"/>
</dbReference>
<keyword evidence="2" id="KW-1003">Cell membrane</keyword>
<dbReference type="SUPFAM" id="SSF81665">
    <property type="entry name" value="Calcium ATPase, transmembrane domain M"/>
    <property type="match status" value="1"/>
</dbReference>
<dbReference type="SFLD" id="SFLDF00027">
    <property type="entry name" value="p-type_atpase"/>
    <property type="match status" value="1"/>
</dbReference>
<dbReference type="FunFam" id="3.40.50.1000:FF:000001">
    <property type="entry name" value="Phospholipid-transporting ATPase IC"/>
    <property type="match status" value="1"/>
</dbReference>
<organism evidence="11 12">
    <name type="scientific">Microdochium trichocladiopsis</name>
    <dbReference type="NCBI Taxonomy" id="1682393"/>
    <lineage>
        <taxon>Eukaryota</taxon>
        <taxon>Fungi</taxon>
        <taxon>Dikarya</taxon>
        <taxon>Ascomycota</taxon>
        <taxon>Pezizomycotina</taxon>
        <taxon>Sordariomycetes</taxon>
        <taxon>Xylariomycetidae</taxon>
        <taxon>Xylariales</taxon>
        <taxon>Microdochiaceae</taxon>
        <taxon>Microdochium</taxon>
    </lineage>
</organism>
<dbReference type="Gene3D" id="1.20.1110.10">
    <property type="entry name" value="Calcium-transporting ATPase, transmembrane domain"/>
    <property type="match status" value="1"/>
</dbReference>
<dbReference type="GO" id="GO:0036376">
    <property type="term" value="P:sodium ion export across plasma membrane"/>
    <property type="evidence" value="ECO:0007669"/>
    <property type="project" value="TreeGrafter"/>
</dbReference>
<dbReference type="InterPro" id="IPR023299">
    <property type="entry name" value="ATPase_P-typ_cyto_dom_N"/>
</dbReference>
<dbReference type="InterPro" id="IPR023298">
    <property type="entry name" value="ATPase_P-typ_TM_dom_sf"/>
</dbReference>
<reference evidence="11" key="1">
    <citation type="journal article" date="2021" name="Nat. Commun.">
        <title>Genetic determinants of endophytism in the Arabidopsis root mycobiome.</title>
        <authorList>
            <person name="Mesny F."/>
            <person name="Miyauchi S."/>
            <person name="Thiergart T."/>
            <person name="Pickel B."/>
            <person name="Atanasova L."/>
            <person name="Karlsson M."/>
            <person name="Huettel B."/>
            <person name="Barry K.W."/>
            <person name="Haridas S."/>
            <person name="Chen C."/>
            <person name="Bauer D."/>
            <person name="Andreopoulos W."/>
            <person name="Pangilinan J."/>
            <person name="LaButti K."/>
            <person name="Riley R."/>
            <person name="Lipzen A."/>
            <person name="Clum A."/>
            <person name="Drula E."/>
            <person name="Henrissat B."/>
            <person name="Kohler A."/>
            <person name="Grigoriev I.V."/>
            <person name="Martin F.M."/>
            <person name="Hacquard S."/>
        </authorList>
    </citation>
    <scope>NUCLEOTIDE SEQUENCE</scope>
    <source>
        <strain evidence="11">MPI-CAGE-CH-0230</strain>
    </source>
</reference>
<dbReference type="SFLD" id="SFLDG00002">
    <property type="entry name" value="C1.7:_P-type_atpase_like"/>
    <property type="match status" value="1"/>
</dbReference>
<evidence type="ECO:0000256" key="7">
    <source>
        <dbReference type="ARBA" id="ARBA00022989"/>
    </source>
</evidence>
<dbReference type="InterPro" id="IPR001757">
    <property type="entry name" value="P_typ_ATPase"/>
</dbReference>
<keyword evidence="8 9" id="KW-0472">Membrane</keyword>
<dbReference type="Pfam" id="PF00690">
    <property type="entry name" value="Cation_ATPase_N"/>
    <property type="match status" value="1"/>
</dbReference>
<dbReference type="GO" id="GO:1902600">
    <property type="term" value="P:proton transmembrane transport"/>
    <property type="evidence" value="ECO:0007669"/>
    <property type="project" value="TreeGrafter"/>
</dbReference>
<dbReference type="PANTHER" id="PTHR43294:SF21">
    <property type="entry name" value="CATION TRANSPORTING ATPASE"/>
    <property type="match status" value="1"/>
</dbReference>
<proteinExistence type="predicted"/>
<feature type="transmembrane region" description="Helical" evidence="9">
    <location>
        <begin position="282"/>
        <end position="311"/>
    </location>
</feature>
<evidence type="ECO:0000256" key="9">
    <source>
        <dbReference type="SAM" id="Phobius"/>
    </source>
</evidence>
<evidence type="ECO:0000256" key="3">
    <source>
        <dbReference type="ARBA" id="ARBA00022692"/>
    </source>
</evidence>
<dbReference type="GO" id="GO:0005886">
    <property type="term" value="C:plasma membrane"/>
    <property type="evidence" value="ECO:0007669"/>
    <property type="project" value="UniProtKB-SubCell"/>
</dbReference>
<feature type="transmembrane region" description="Helical" evidence="9">
    <location>
        <begin position="86"/>
        <end position="105"/>
    </location>
</feature>
<dbReference type="Pfam" id="PF08282">
    <property type="entry name" value="Hydrolase_3"/>
    <property type="match status" value="1"/>
</dbReference>
<dbReference type="InterPro" id="IPR044492">
    <property type="entry name" value="P_typ_ATPase_HD_dom"/>
</dbReference>
<dbReference type="GO" id="GO:1990573">
    <property type="term" value="P:potassium ion import across plasma membrane"/>
    <property type="evidence" value="ECO:0007669"/>
    <property type="project" value="TreeGrafter"/>
</dbReference>
<dbReference type="PROSITE" id="PS00154">
    <property type="entry name" value="ATPASE_E1_E2"/>
    <property type="match status" value="1"/>
</dbReference>
<evidence type="ECO:0000256" key="6">
    <source>
        <dbReference type="ARBA" id="ARBA00022967"/>
    </source>
</evidence>
<dbReference type="PRINTS" id="PR00121">
    <property type="entry name" value="NAKATPASE"/>
</dbReference>
<evidence type="ECO:0000256" key="2">
    <source>
        <dbReference type="ARBA" id="ARBA00022475"/>
    </source>
</evidence>
<dbReference type="GO" id="GO:0006883">
    <property type="term" value="P:intracellular sodium ion homeostasis"/>
    <property type="evidence" value="ECO:0007669"/>
    <property type="project" value="TreeGrafter"/>
</dbReference>
<keyword evidence="5" id="KW-0067">ATP-binding</keyword>
<evidence type="ECO:0000256" key="5">
    <source>
        <dbReference type="ARBA" id="ARBA00022840"/>
    </source>
</evidence>
<keyword evidence="3 9" id="KW-0812">Transmembrane</keyword>
<evidence type="ECO:0000313" key="12">
    <source>
        <dbReference type="Proteomes" id="UP000756346"/>
    </source>
</evidence>
<keyword evidence="12" id="KW-1185">Reference proteome</keyword>
<dbReference type="InterPro" id="IPR059000">
    <property type="entry name" value="ATPase_P-type_domA"/>
</dbReference>
<feature type="transmembrane region" description="Helical" evidence="9">
    <location>
        <begin position="756"/>
        <end position="778"/>
    </location>
</feature>
<feature type="transmembrane region" description="Helical" evidence="9">
    <location>
        <begin position="51"/>
        <end position="74"/>
    </location>
</feature>
<accession>A0A9P8XSE2</accession>
<dbReference type="InterPro" id="IPR036412">
    <property type="entry name" value="HAD-like_sf"/>
</dbReference>
<feature type="transmembrane region" description="Helical" evidence="9">
    <location>
        <begin position="245"/>
        <end position="270"/>
    </location>
</feature>
<protein>
    <submittedName>
        <fullName evidence="11">Cation-transporting ATPase pma1</fullName>
    </submittedName>
</protein>
<dbReference type="InterPro" id="IPR006068">
    <property type="entry name" value="ATPase_P-typ_cation-transptr_C"/>
</dbReference>
<evidence type="ECO:0000259" key="10">
    <source>
        <dbReference type="SMART" id="SM00831"/>
    </source>
</evidence>
<keyword evidence="7 9" id="KW-1133">Transmembrane helix</keyword>
<dbReference type="SFLD" id="SFLDS00003">
    <property type="entry name" value="Haloacid_Dehalogenase"/>
    <property type="match status" value="1"/>
</dbReference>
<dbReference type="GO" id="GO:0030007">
    <property type="term" value="P:intracellular potassium ion homeostasis"/>
    <property type="evidence" value="ECO:0007669"/>
    <property type="project" value="TreeGrafter"/>
</dbReference>
<dbReference type="Pfam" id="PF00122">
    <property type="entry name" value="E1-E2_ATPase"/>
    <property type="match status" value="1"/>
</dbReference>
<feature type="transmembrane region" description="Helical" evidence="9">
    <location>
        <begin position="932"/>
        <end position="950"/>
    </location>
</feature>
<dbReference type="InterPro" id="IPR023214">
    <property type="entry name" value="HAD_sf"/>
</dbReference>
<dbReference type="InterPro" id="IPR018303">
    <property type="entry name" value="ATPase_P-typ_P_site"/>
</dbReference>
<dbReference type="SUPFAM" id="SSF81653">
    <property type="entry name" value="Calcium ATPase, transduction domain A"/>
    <property type="match status" value="1"/>
</dbReference>
<dbReference type="InterPro" id="IPR008250">
    <property type="entry name" value="ATPase_P-typ_transduc_dom_A_sf"/>
</dbReference>
<evidence type="ECO:0000256" key="1">
    <source>
        <dbReference type="ARBA" id="ARBA00004651"/>
    </source>
</evidence>
<dbReference type="SUPFAM" id="SSF56784">
    <property type="entry name" value="HAD-like"/>
    <property type="match status" value="1"/>
</dbReference>
<dbReference type="GO" id="GO:0016887">
    <property type="term" value="F:ATP hydrolysis activity"/>
    <property type="evidence" value="ECO:0007669"/>
    <property type="project" value="InterPro"/>
</dbReference>
<feature type="transmembrane region" description="Helical" evidence="9">
    <location>
        <begin position="784"/>
        <end position="806"/>
    </location>
</feature>
<feature type="domain" description="Cation-transporting P-type ATPase N-terminal" evidence="10">
    <location>
        <begin position="2"/>
        <end position="75"/>
    </location>
</feature>
<dbReference type="GO" id="GO:0005524">
    <property type="term" value="F:ATP binding"/>
    <property type="evidence" value="ECO:0007669"/>
    <property type="project" value="UniProtKB-KW"/>
</dbReference>
<dbReference type="SMART" id="SM00831">
    <property type="entry name" value="Cation_ATPase_N"/>
    <property type="match status" value="1"/>
</dbReference>
<evidence type="ECO:0000256" key="8">
    <source>
        <dbReference type="ARBA" id="ARBA00023136"/>
    </source>
</evidence>
<dbReference type="Gene3D" id="2.70.150.10">
    <property type="entry name" value="Calcium-transporting ATPase, cytoplasmic transduction domain A"/>
    <property type="match status" value="1"/>
</dbReference>
<dbReference type="SUPFAM" id="SSF81660">
    <property type="entry name" value="Metal cation-transporting ATPase, ATP-binding domain N"/>
    <property type="match status" value="1"/>
</dbReference>
<dbReference type="Pfam" id="PF00689">
    <property type="entry name" value="Cation_ATPase_C"/>
    <property type="match status" value="1"/>
</dbReference>
<dbReference type="InterPro" id="IPR050510">
    <property type="entry name" value="Cation_transp_ATPase_P-type"/>
</dbReference>
<name>A0A9P8XSE2_9PEZI</name>
<comment type="subcellular location">
    <subcellularLocation>
        <location evidence="1">Cell membrane</location>
        <topology evidence="1">Multi-pass membrane protein</topology>
    </subcellularLocation>
</comment>
<evidence type="ECO:0000313" key="11">
    <source>
        <dbReference type="EMBL" id="KAH7014543.1"/>
    </source>
</evidence>
<feature type="transmembrane region" description="Helical" evidence="9">
    <location>
        <begin position="827"/>
        <end position="856"/>
    </location>
</feature>
<dbReference type="AlphaFoldDB" id="A0A9P8XSE2"/>